<dbReference type="InterPro" id="IPR013128">
    <property type="entry name" value="Peptidase_C1A"/>
</dbReference>
<dbReference type="InterPro" id="IPR013201">
    <property type="entry name" value="Prot_inhib_I29"/>
</dbReference>
<dbReference type="Pfam" id="PF00112">
    <property type="entry name" value="Peptidase_C1"/>
    <property type="match status" value="1"/>
</dbReference>
<evidence type="ECO:0000259" key="5">
    <source>
        <dbReference type="SMART" id="SM00848"/>
    </source>
</evidence>
<feature type="domain" description="Cathepsin propeptide inhibitor" evidence="5">
    <location>
        <begin position="12"/>
        <end position="61"/>
    </location>
</feature>
<reference evidence="6" key="1">
    <citation type="journal article" date="2001" name="Curr. Biol.">
        <title>The molecular basis of nuclear genetic code change in ciliates.</title>
        <authorList>
            <person name="Lozupone C.A."/>
            <person name="Knight R.D."/>
            <person name="Landweber L.F."/>
        </authorList>
    </citation>
    <scope>NUCLEOTIDE SEQUENCE</scope>
    <source>
        <strain evidence="6">ATCC 50031</strain>
    </source>
</reference>
<dbReference type="PROSITE" id="PS00640">
    <property type="entry name" value="THIOL_PROTEASE_ASN"/>
    <property type="match status" value="1"/>
</dbReference>
<evidence type="ECO:0000256" key="2">
    <source>
        <dbReference type="ARBA" id="ARBA00023145"/>
    </source>
</evidence>
<accession>B1B3Q5</accession>
<dbReference type="FunFam" id="3.90.70.10:FF:000039">
    <property type="entry name" value="Cysteine proteinase 2, putative"/>
    <property type="match status" value="1"/>
</dbReference>
<protein>
    <submittedName>
        <fullName evidence="6">Putative cysteine protease</fullName>
    </submittedName>
</protein>
<dbReference type="GO" id="GO:0006508">
    <property type="term" value="P:proteolysis"/>
    <property type="evidence" value="ECO:0007669"/>
    <property type="project" value="UniProtKB-KW"/>
</dbReference>
<gene>
    <name evidence="6" type="primary">agf1</name>
</gene>
<dbReference type="InterPro" id="IPR000169">
    <property type="entry name" value="Pept_cys_AS"/>
</dbReference>
<feature type="domain" description="Peptidase C1A papain C-terminal" evidence="4">
    <location>
        <begin position="87"/>
        <end position="293"/>
    </location>
</feature>
<dbReference type="GO" id="GO:0008234">
    <property type="term" value="F:cysteine-type peptidase activity"/>
    <property type="evidence" value="ECO:0007669"/>
    <property type="project" value="InterPro"/>
</dbReference>
<keyword evidence="2" id="KW-0865">Zymogen</keyword>
<dbReference type="InterPro" id="IPR000668">
    <property type="entry name" value="Peptidase_C1A_C"/>
</dbReference>
<dbReference type="SUPFAM" id="SSF54001">
    <property type="entry name" value="Cysteine proteinases"/>
    <property type="match status" value="1"/>
</dbReference>
<sequence>FRRCQVRCLEGEYNKTYGGAEDKHRLALFAESVRIVETENAKGHSYTLGLNQFADLTTEEFSSLYLGLVLENKVQASESVVLQDGDSEENVDWRQKGAVTPVKDQKSCGSCWAFSATGAMEGALVKSTGKLINLSEQQLVDCVTKCNGCNGGLMTAAFDYVLGRGRATEKDYPYKGVDGRCKQTATDNKIKGYNNVPQNNYKALKAAVASPLSVAVNAAGTIQRYKSGVIDANCGTRLDHGVLAVGYQGEDYWIVKNSWGNGYGENGYFRVKMGTQNGGAGVCGINMMAAQPY</sequence>
<keyword evidence="6" id="KW-0378">Hydrolase</keyword>
<dbReference type="PRINTS" id="PR00705">
    <property type="entry name" value="PAPAIN"/>
</dbReference>
<dbReference type="PROSITE" id="PS00139">
    <property type="entry name" value="THIOL_PROTEASE_CYS"/>
    <property type="match status" value="1"/>
</dbReference>
<dbReference type="EMBL" id="AB325934">
    <property type="protein sequence ID" value="BAG12786.1"/>
    <property type="molecule type" value="mRNA"/>
</dbReference>
<dbReference type="InterPro" id="IPR038765">
    <property type="entry name" value="Papain-like_cys_pep_sf"/>
</dbReference>
<evidence type="ECO:0000259" key="4">
    <source>
        <dbReference type="SMART" id="SM00645"/>
    </source>
</evidence>
<keyword evidence="6" id="KW-0645">Protease</keyword>
<dbReference type="InterPro" id="IPR025661">
    <property type="entry name" value="Pept_asp_AS"/>
</dbReference>
<proteinExistence type="evidence at transcript level"/>
<organism evidence="6">
    <name type="scientific">Sorogena stoianovitchae</name>
    <name type="common">Ciliate</name>
    <dbReference type="NCBI Taxonomy" id="164621"/>
    <lineage>
        <taxon>Eukaryota</taxon>
        <taxon>Sar</taxon>
        <taxon>Alveolata</taxon>
        <taxon>Ciliophora</taxon>
        <taxon>Intramacronucleata</taxon>
        <taxon>Colpodea</taxon>
        <taxon>Sorogenida</taxon>
        <taxon>Sorogenidae</taxon>
        <taxon>Sorogena</taxon>
    </lineage>
</organism>
<keyword evidence="3" id="KW-1015">Disulfide bond</keyword>
<reference evidence="6" key="2">
    <citation type="journal article" date="2008" name="J. Eukaryot. Microbiol.">
        <title>Differentially expressed genes during fruiting body development in the aggregative ciliate Sorogena stoianovitchae (Ciliophora: Colpodea).</title>
        <authorList>
            <person name="Sugimoto H."/>
            <person name="Endoh H."/>
        </authorList>
    </citation>
    <scope>NUCLEOTIDE SEQUENCE</scope>
    <source>
        <strain evidence="6">ATCC 50031</strain>
    </source>
</reference>
<dbReference type="CDD" id="cd02248">
    <property type="entry name" value="Peptidase_C1A"/>
    <property type="match status" value="1"/>
</dbReference>
<name>B1B3Q5_SORST</name>
<dbReference type="InterPro" id="IPR039417">
    <property type="entry name" value="Peptidase_C1A_papain-like"/>
</dbReference>
<dbReference type="PANTHER" id="PTHR12411">
    <property type="entry name" value="CYSTEINE PROTEASE FAMILY C1-RELATED"/>
    <property type="match status" value="1"/>
</dbReference>
<evidence type="ECO:0000313" key="6">
    <source>
        <dbReference type="EMBL" id="BAG12786.1"/>
    </source>
</evidence>
<comment type="similarity">
    <text evidence="1">Belongs to the peptidase C1 family.</text>
</comment>
<dbReference type="SMART" id="SM00645">
    <property type="entry name" value="Pept_C1"/>
    <property type="match status" value="1"/>
</dbReference>
<evidence type="ECO:0000256" key="1">
    <source>
        <dbReference type="ARBA" id="ARBA00008455"/>
    </source>
</evidence>
<dbReference type="Gene3D" id="3.90.70.10">
    <property type="entry name" value="Cysteine proteinases"/>
    <property type="match status" value="1"/>
</dbReference>
<dbReference type="SMART" id="SM00848">
    <property type="entry name" value="Inhibitor_I29"/>
    <property type="match status" value="1"/>
</dbReference>
<feature type="non-terminal residue" evidence="6">
    <location>
        <position position="1"/>
    </location>
</feature>
<evidence type="ECO:0000256" key="3">
    <source>
        <dbReference type="ARBA" id="ARBA00023157"/>
    </source>
</evidence>
<dbReference type="AlphaFoldDB" id="B1B3Q5"/>
<dbReference type="Pfam" id="PF08246">
    <property type="entry name" value="Inhibitor_I29"/>
    <property type="match status" value="1"/>
</dbReference>